<protein>
    <recommendedName>
        <fullName evidence="5">3-alpha,7-alpha, 12-alpha-trihydroxy-5-beta-cholest-24-enoyl-CoA hydratase</fullName>
    </recommendedName>
</protein>
<name>A0A520KTC2_METT2</name>
<dbReference type="Pfam" id="PF22622">
    <property type="entry name" value="MFE-2_hydrat-2_N"/>
    <property type="match status" value="1"/>
</dbReference>
<dbReference type="InterPro" id="IPR002539">
    <property type="entry name" value="MaoC-like_dom"/>
</dbReference>
<dbReference type="PANTHER" id="PTHR13078:SF56">
    <property type="entry name" value="PEROXISOMAL MULTIFUNCTIONAL ENZYME TYPE 2"/>
    <property type="match status" value="1"/>
</dbReference>
<dbReference type="Proteomes" id="UP000317158">
    <property type="component" value="Unassembled WGS sequence"/>
</dbReference>
<proteinExistence type="predicted"/>
<sequence length="275" mass="30683">MVNLDALGRESEPIEYEYTWKDVVLYALGIGAGNEDLNFVYETDLKVYPTFAVIPPFPAMAWCFGEADLNLVMLLHAGQKIVLHKEIPTEGRLTTIAKISNIYDTGRHSITYADAETRDSNGDLIFTNTFSILVRGDGGFGGKKPPKAGNIPPEGVEPDFREEMHIPPNQNLIYRLSGDLNPLHIDPEFAKAAGYDRPILHGLCTYGFAGRAVLKHLCDNDPNRFKSFEVRFSNVVYPGDTIVTEGWKVSDKEYIIQTKNQDGVVVLSNAMVELW</sequence>
<evidence type="ECO:0000259" key="1">
    <source>
        <dbReference type="Pfam" id="PF01575"/>
    </source>
</evidence>
<feature type="domain" description="Peroxisomal multifunctional enzyme type 2-like N-terminal" evidence="2">
    <location>
        <begin position="16"/>
        <end position="136"/>
    </location>
</feature>
<dbReference type="Pfam" id="PF01575">
    <property type="entry name" value="MaoC_dehydratas"/>
    <property type="match status" value="1"/>
</dbReference>
<accession>A0A520KTC2</accession>
<dbReference type="GO" id="GO:0003857">
    <property type="term" value="F:(3S)-3-hydroxyacyl-CoA dehydrogenase (NAD+) activity"/>
    <property type="evidence" value="ECO:0007669"/>
    <property type="project" value="TreeGrafter"/>
</dbReference>
<dbReference type="Gene3D" id="3.10.129.10">
    <property type="entry name" value="Hotdog Thioesterase"/>
    <property type="match status" value="1"/>
</dbReference>
<dbReference type="GO" id="GO:0044594">
    <property type="term" value="F:17-beta-hydroxysteroid dehydrogenase (NAD+) activity"/>
    <property type="evidence" value="ECO:0007669"/>
    <property type="project" value="TreeGrafter"/>
</dbReference>
<dbReference type="CDD" id="cd03448">
    <property type="entry name" value="HDE_HSD"/>
    <property type="match status" value="1"/>
</dbReference>
<feature type="domain" description="MaoC-like" evidence="1">
    <location>
        <begin position="155"/>
        <end position="263"/>
    </location>
</feature>
<organism evidence="3 4">
    <name type="scientific">Methanoliparum thermophilum</name>
    <dbReference type="NCBI Taxonomy" id="2491083"/>
    <lineage>
        <taxon>Archaea</taxon>
        <taxon>Methanobacteriati</taxon>
        <taxon>Methanobacteriota</taxon>
        <taxon>Candidatus Methanoliparia</taxon>
        <taxon>Candidatus Methanoliparales</taxon>
        <taxon>Candidatus Methanoliparaceae</taxon>
        <taxon>Candidatus Methanoliparum</taxon>
    </lineage>
</organism>
<dbReference type="EMBL" id="RXIF01000003">
    <property type="protein sequence ID" value="RZN65218.1"/>
    <property type="molecule type" value="Genomic_DNA"/>
</dbReference>
<comment type="caution">
    <text evidence="3">The sequence shown here is derived from an EMBL/GenBank/DDBJ whole genome shotgun (WGS) entry which is preliminary data.</text>
</comment>
<evidence type="ECO:0008006" key="5">
    <source>
        <dbReference type="Google" id="ProtNLM"/>
    </source>
</evidence>
<evidence type="ECO:0000313" key="3">
    <source>
        <dbReference type="EMBL" id="RZN65218.1"/>
    </source>
</evidence>
<dbReference type="PANTHER" id="PTHR13078">
    <property type="entry name" value="PEROXISOMAL MULTIFUNCTIONAL ENZYME TYPE 2-RELATED"/>
    <property type="match status" value="1"/>
</dbReference>
<dbReference type="GO" id="GO:0004300">
    <property type="term" value="F:enoyl-CoA hydratase activity"/>
    <property type="evidence" value="ECO:0007669"/>
    <property type="project" value="TreeGrafter"/>
</dbReference>
<evidence type="ECO:0000313" key="4">
    <source>
        <dbReference type="Proteomes" id="UP000317158"/>
    </source>
</evidence>
<dbReference type="InterPro" id="IPR054357">
    <property type="entry name" value="MFE-2_N"/>
</dbReference>
<dbReference type="GO" id="GO:0006635">
    <property type="term" value="P:fatty acid beta-oxidation"/>
    <property type="evidence" value="ECO:0007669"/>
    <property type="project" value="TreeGrafter"/>
</dbReference>
<evidence type="ECO:0000259" key="2">
    <source>
        <dbReference type="Pfam" id="PF22622"/>
    </source>
</evidence>
<dbReference type="SUPFAM" id="SSF54637">
    <property type="entry name" value="Thioesterase/thiol ester dehydrase-isomerase"/>
    <property type="match status" value="2"/>
</dbReference>
<dbReference type="InterPro" id="IPR029069">
    <property type="entry name" value="HotDog_dom_sf"/>
</dbReference>
<reference evidence="3 4" key="1">
    <citation type="journal article" date="2019" name="Nat. Microbiol.">
        <title>Wide diversity of methane and short-chain alkane metabolisms in uncultured archaea.</title>
        <authorList>
            <person name="Borrel G."/>
            <person name="Adam P.S."/>
            <person name="McKay L.J."/>
            <person name="Chen L.X."/>
            <person name="Sierra-Garcia I.N."/>
            <person name="Sieber C.M."/>
            <person name="Letourneur Q."/>
            <person name="Ghozlane A."/>
            <person name="Andersen G.L."/>
            <person name="Li W.J."/>
            <person name="Hallam S.J."/>
            <person name="Muyzer G."/>
            <person name="de Oliveira V.M."/>
            <person name="Inskeep W.P."/>
            <person name="Banfield J.F."/>
            <person name="Gribaldo S."/>
        </authorList>
    </citation>
    <scope>NUCLEOTIDE SEQUENCE [LARGE SCALE GENOMIC DNA]</scope>
    <source>
        <strain evidence="3">NM1a</strain>
    </source>
</reference>
<dbReference type="AlphaFoldDB" id="A0A520KTC2"/>
<gene>
    <name evidence="3" type="ORF">EF806_01490</name>
</gene>